<dbReference type="AlphaFoldDB" id="L0DWN6"/>
<gene>
    <name evidence="2" type="ordered locus">TVNIR_1703</name>
</gene>
<dbReference type="RefSeq" id="WP_015258493.1">
    <property type="nucleotide sequence ID" value="NC_019902.2"/>
</dbReference>
<name>L0DWN6_THIND</name>
<dbReference type="Proteomes" id="UP000010809">
    <property type="component" value="Chromosome"/>
</dbReference>
<evidence type="ECO:0000313" key="2">
    <source>
        <dbReference type="EMBL" id="AGA33365.1"/>
    </source>
</evidence>
<organism evidence="2 3">
    <name type="scientific">Thioalkalivibrio nitratireducens (strain DSM 14787 / UNIQEM 213 / ALEN2)</name>
    <dbReference type="NCBI Taxonomy" id="1255043"/>
    <lineage>
        <taxon>Bacteria</taxon>
        <taxon>Pseudomonadati</taxon>
        <taxon>Pseudomonadota</taxon>
        <taxon>Gammaproteobacteria</taxon>
        <taxon>Chromatiales</taxon>
        <taxon>Ectothiorhodospiraceae</taxon>
        <taxon>Thioalkalivibrio</taxon>
    </lineage>
</organism>
<reference evidence="2" key="1">
    <citation type="submission" date="2015-12" db="EMBL/GenBank/DDBJ databases">
        <authorList>
            <person name="Tikhonova T.V."/>
            <person name="Pavlov A.R."/>
            <person name="Beletsky A.V."/>
            <person name="Mardanov A.V."/>
            <person name="Sorokin D.Y."/>
            <person name="Ravin N.V."/>
            <person name="Popov V.O."/>
        </authorList>
    </citation>
    <scope>NUCLEOTIDE SEQUENCE</scope>
    <source>
        <strain evidence="2">DSM 14787</strain>
    </source>
</reference>
<evidence type="ECO:0000256" key="1">
    <source>
        <dbReference type="SAM" id="SignalP"/>
    </source>
</evidence>
<sequence length="146" mass="15415">MNKHIRLLYLAALLIPLTLAAAPFAFAGPPGATEINGQKVLTLISRDPPGVRCNNNIQAAAELSNRYKIPVQIVPVTFAGPDAKAPAVYYGNDLITADGDPGNGTVDFSSLAEVLEVVGAPRHDNDGLLMAIPDAFEQLKAAIRVQ</sequence>
<accession>L0DWN6</accession>
<feature type="signal peptide" evidence="1">
    <location>
        <begin position="1"/>
        <end position="27"/>
    </location>
</feature>
<proteinExistence type="predicted"/>
<dbReference type="OrthoDB" id="9129935at2"/>
<evidence type="ECO:0000313" key="3">
    <source>
        <dbReference type="Proteomes" id="UP000010809"/>
    </source>
</evidence>
<dbReference type="HOGENOM" id="CLU_1776615_0_0_6"/>
<dbReference type="PATRIC" id="fig|1255043.3.peg.1724"/>
<dbReference type="KEGG" id="tni:TVNIR_1703"/>
<keyword evidence="1" id="KW-0732">Signal</keyword>
<dbReference type="EMBL" id="CP003989">
    <property type="protein sequence ID" value="AGA33365.1"/>
    <property type="molecule type" value="Genomic_DNA"/>
</dbReference>
<protein>
    <submittedName>
        <fullName evidence="2">Uncharacterized protein</fullName>
    </submittedName>
</protein>
<keyword evidence="3" id="KW-1185">Reference proteome</keyword>
<feature type="chain" id="PRO_5003940495" evidence="1">
    <location>
        <begin position="28"/>
        <end position="146"/>
    </location>
</feature>